<feature type="region of interest" description="Disordered" evidence="1">
    <location>
        <begin position="50"/>
        <end position="70"/>
    </location>
</feature>
<accession>G7YXZ0</accession>
<evidence type="ECO:0000256" key="1">
    <source>
        <dbReference type="SAM" id="MobiDB-lite"/>
    </source>
</evidence>
<organism evidence="2 3">
    <name type="scientific">Clonorchis sinensis</name>
    <name type="common">Chinese liver fluke</name>
    <dbReference type="NCBI Taxonomy" id="79923"/>
    <lineage>
        <taxon>Eukaryota</taxon>
        <taxon>Metazoa</taxon>
        <taxon>Spiralia</taxon>
        <taxon>Lophotrochozoa</taxon>
        <taxon>Platyhelminthes</taxon>
        <taxon>Trematoda</taxon>
        <taxon>Digenea</taxon>
        <taxon>Opisthorchiida</taxon>
        <taxon>Opisthorchiata</taxon>
        <taxon>Opisthorchiidae</taxon>
        <taxon>Clonorchis</taxon>
    </lineage>
</organism>
<feature type="non-terminal residue" evidence="2">
    <location>
        <position position="70"/>
    </location>
</feature>
<name>G7YXZ0_CLOSI</name>
<feature type="compositionally biased region" description="Basic and acidic residues" evidence="1">
    <location>
        <begin position="57"/>
        <end position="70"/>
    </location>
</feature>
<dbReference type="Proteomes" id="UP000008909">
    <property type="component" value="Unassembled WGS sequence"/>
</dbReference>
<sequence length="70" mass="7897">MLGIKLTVRYGQRLGMLKHERPWDVEKSPHVIALCSLLKQVQWSFKQGISKANADGDGSRSKFTDPKQGE</sequence>
<evidence type="ECO:0000313" key="3">
    <source>
        <dbReference type="Proteomes" id="UP000008909"/>
    </source>
</evidence>
<reference key="2">
    <citation type="submission" date="2011-10" db="EMBL/GenBank/DDBJ databases">
        <title>The genome and transcriptome sequence of Clonorchis sinensis provide insights into the carcinogenic liver fluke.</title>
        <authorList>
            <person name="Wang X."/>
            <person name="Huang Y."/>
            <person name="Chen W."/>
            <person name="Liu H."/>
            <person name="Guo L."/>
            <person name="Chen Y."/>
            <person name="Luo F."/>
            <person name="Zhou W."/>
            <person name="Sun J."/>
            <person name="Mao Q."/>
            <person name="Liang P."/>
            <person name="Zhou C."/>
            <person name="Tian Y."/>
            <person name="Men J."/>
            <person name="Lv X."/>
            <person name="Huang L."/>
            <person name="Zhou J."/>
            <person name="Hu Y."/>
            <person name="Li R."/>
            <person name="Zhang F."/>
            <person name="Lei H."/>
            <person name="Li X."/>
            <person name="Hu X."/>
            <person name="Liang C."/>
            <person name="Xu J."/>
            <person name="Wu Z."/>
            <person name="Yu X."/>
        </authorList>
    </citation>
    <scope>NUCLEOTIDE SEQUENCE</scope>
    <source>
        <strain>Henan</strain>
    </source>
</reference>
<evidence type="ECO:0000313" key="2">
    <source>
        <dbReference type="EMBL" id="GAA57819.1"/>
    </source>
</evidence>
<protein>
    <submittedName>
        <fullName evidence="2">Uncharacterized protein</fullName>
    </submittedName>
</protein>
<keyword evidence="3" id="KW-1185">Reference proteome</keyword>
<dbReference type="AlphaFoldDB" id="G7YXZ0"/>
<reference evidence="2" key="1">
    <citation type="journal article" date="2011" name="Genome Biol.">
        <title>The draft genome of the carcinogenic human liver fluke Clonorchis sinensis.</title>
        <authorList>
            <person name="Wang X."/>
            <person name="Chen W."/>
            <person name="Huang Y."/>
            <person name="Sun J."/>
            <person name="Men J."/>
            <person name="Liu H."/>
            <person name="Luo F."/>
            <person name="Guo L."/>
            <person name="Lv X."/>
            <person name="Deng C."/>
            <person name="Zhou C."/>
            <person name="Fan Y."/>
            <person name="Li X."/>
            <person name="Huang L."/>
            <person name="Hu Y."/>
            <person name="Liang C."/>
            <person name="Hu X."/>
            <person name="Xu J."/>
            <person name="Yu X."/>
        </authorList>
    </citation>
    <scope>NUCLEOTIDE SEQUENCE [LARGE SCALE GENOMIC DNA]</scope>
    <source>
        <strain evidence="2">Henan</strain>
    </source>
</reference>
<proteinExistence type="predicted"/>
<gene>
    <name evidence="2" type="ORF">CLF_113238</name>
</gene>
<dbReference type="EMBL" id="DF145079">
    <property type="protein sequence ID" value="GAA57819.1"/>
    <property type="molecule type" value="Genomic_DNA"/>
</dbReference>